<gene>
    <name evidence="1" type="ORF">SAMN05421733_10478</name>
</gene>
<organism evidence="1 2">
    <name type="scientific">Acinetobacter boissieri</name>
    <dbReference type="NCBI Taxonomy" id="1219383"/>
    <lineage>
        <taxon>Bacteria</taxon>
        <taxon>Pseudomonadati</taxon>
        <taxon>Pseudomonadota</taxon>
        <taxon>Gammaproteobacteria</taxon>
        <taxon>Moraxellales</taxon>
        <taxon>Moraxellaceae</taxon>
        <taxon>Acinetobacter</taxon>
    </lineage>
</organism>
<name>A0A1G6H705_9GAMM</name>
<dbReference type="Pfam" id="PF06945">
    <property type="entry name" value="DUF1289"/>
    <property type="match status" value="1"/>
</dbReference>
<dbReference type="RefSeq" id="WP_092747396.1">
    <property type="nucleotide sequence ID" value="NZ_FMYL01000004.1"/>
</dbReference>
<dbReference type="Proteomes" id="UP000242501">
    <property type="component" value="Unassembled WGS sequence"/>
</dbReference>
<protein>
    <recommendedName>
        <fullName evidence="3">Fe-S protein</fullName>
    </recommendedName>
</protein>
<dbReference type="AlphaFoldDB" id="A0A1G6H705"/>
<proteinExistence type="predicted"/>
<sequence length="160" mass="18400">MSKDHQLKALTPCAGRCSTVFGDQVCRGCRRFDHEVIRWNNYTEEQHLAVWKRLDEQLDRILVPMLVHADILQVEQFLDRKKVRLPANATLGRKLYHALKLCEKNNHLADESGLGVKVSAVRAVWDAFEAKVLKLAEASYELAWIRANSFGKKLIDMIEE</sequence>
<dbReference type="PANTHER" id="PTHR35175:SF1">
    <property type="entry name" value="OXIDOREDUCTASE"/>
    <property type="match status" value="1"/>
</dbReference>
<dbReference type="OrthoDB" id="5296987at2"/>
<evidence type="ECO:0000313" key="2">
    <source>
        <dbReference type="Proteomes" id="UP000242501"/>
    </source>
</evidence>
<reference evidence="2" key="1">
    <citation type="submission" date="2016-09" db="EMBL/GenBank/DDBJ databases">
        <authorList>
            <person name="Varghese N."/>
            <person name="Submissions S."/>
        </authorList>
    </citation>
    <scope>NUCLEOTIDE SEQUENCE [LARGE SCALE GENOMIC DNA]</scope>
    <source>
        <strain evidence="2">ANC 4422</strain>
    </source>
</reference>
<dbReference type="PANTHER" id="PTHR35175">
    <property type="entry name" value="DUF1289 DOMAIN-CONTAINING PROTEIN"/>
    <property type="match status" value="1"/>
</dbReference>
<evidence type="ECO:0008006" key="3">
    <source>
        <dbReference type="Google" id="ProtNLM"/>
    </source>
</evidence>
<dbReference type="InterPro" id="IPR010710">
    <property type="entry name" value="DUF1289"/>
</dbReference>
<evidence type="ECO:0000313" key="1">
    <source>
        <dbReference type="EMBL" id="SDB89934.1"/>
    </source>
</evidence>
<accession>A0A1G6H705</accession>
<keyword evidence="2" id="KW-1185">Reference proteome</keyword>
<dbReference type="EMBL" id="FMYL01000004">
    <property type="protein sequence ID" value="SDB89934.1"/>
    <property type="molecule type" value="Genomic_DNA"/>
</dbReference>
<dbReference type="STRING" id="1219383.SAMN05421733_10478"/>